<protein>
    <recommendedName>
        <fullName evidence="6">Terpene utilization protein AtuA</fullName>
    </recommendedName>
</protein>
<dbReference type="InterPro" id="IPR010839">
    <property type="entry name" value="AtuA_N"/>
</dbReference>
<feature type="domain" description="Acyclic terpene utilisation N-terminal" evidence="2">
    <location>
        <begin position="255"/>
        <end position="478"/>
    </location>
</feature>
<evidence type="ECO:0008006" key="6">
    <source>
        <dbReference type="Google" id="ProtNLM"/>
    </source>
</evidence>
<feature type="region of interest" description="Disordered" evidence="1">
    <location>
        <begin position="479"/>
        <end position="506"/>
    </location>
</feature>
<name>A0AAD9N4J6_9ANNE</name>
<organism evidence="4 5">
    <name type="scientific">Paralvinella palmiformis</name>
    <dbReference type="NCBI Taxonomy" id="53620"/>
    <lineage>
        <taxon>Eukaryota</taxon>
        <taxon>Metazoa</taxon>
        <taxon>Spiralia</taxon>
        <taxon>Lophotrochozoa</taxon>
        <taxon>Annelida</taxon>
        <taxon>Polychaeta</taxon>
        <taxon>Sedentaria</taxon>
        <taxon>Canalipalpata</taxon>
        <taxon>Terebellida</taxon>
        <taxon>Terebelliformia</taxon>
        <taxon>Alvinellidae</taxon>
        <taxon>Paralvinella</taxon>
    </lineage>
</organism>
<gene>
    <name evidence="4" type="ORF">LSH36_247g03155</name>
</gene>
<keyword evidence="5" id="KW-1185">Reference proteome</keyword>
<evidence type="ECO:0000313" key="4">
    <source>
        <dbReference type="EMBL" id="KAK2155168.1"/>
    </source>
</evidence>
<evidence type="ECO:0000259" key="2">
    <source>
        <dbReference type="Pfam" id="PF07287"/>
    </source>
</evidence>
<dbReference type="Pfam" id="PF07287">
    <property type="entry name" value="AtuA"/>
    <property type="match status" value="2"/>
</dbReference>
<evidence type="ECO:0000256" key="1">
    <source>
        <dbReference type="SAM" id="MobiDB-lite"/>
    </source>
</evidence>
<evidence type="ECO:0000259" key="3">
    <source>
        <dbReference type="Pfam" id="PF23544"/>
    </source>
</evidence>
<reference evidence="4" key="1">
    <citation type="journal article" date="2023" name="Mol. Biol. Evol.">
        <title>Third-Generation Sequencing Reveals the Adaptive Role of the Epigenome in Three Deep-Sea Polychaetes.</title>
        <authorList>
            <person name="Perez M."/>
            <person name="Aroh O."/>
            <person name="Sun Y."/>
            <person name="Lan Y."/>
            <person name="Juniper S.K."/>
            <person name="Young C.R."/>
            <person name="Angers B."/>
            <person name="Qian P.Y."/>
        </authorList>
    </citation>
    <scope>NUCLEOTIDE SEQUENCE</scope>
    <source>
        <strain evidence="4">P08H-3</strain>
    </source>
</reference>
<accession>A0AAD9N4J6</accession>
<proteinExistence type="predicted"/>
<feature type="domain" description="AtuA-like ferredoxin-fold" evidence="3">
    <location>
        <begin position="519"/>
        <end position="623"/>
    </location>
</feature>
<dbReference type="AlphaFoldDB" id="A0AAD9N4J6"/>
<dbReference type="InterPro" id="IPR056362">
    <property type="entry name" value="AtuA-like_ferredoxin_dom"/>
</dbReference>
<dbReference type="PANTHER" id="PTHR47708">
    <property type="match status" value="1"/>
</dbReference>
<feature type="domain" description="Acyclic terpene utilisation N-terminal" evidence="2">
    <location>
        <begin position="76"/>
        <end position="254"/>
    </location>
</feature>
<sequence>MRITTTGGSSPCALVLERQDGQSVKALFMVSETCCKKAEMSFLLQHGNKWHEACAYRLCLRILGRHDCIRSSIKVEAPQLIKKGKLDFLVFDYLSEITMSLLSAAKNKNPEMGYAPDFVQVAVGPFLKDIQENGIRVISNAGGINPLSCAQALQQIAQKCGVDLNIAVVTGDDLMTKMPEIQLKGVKDIQSGLDFPKHVTSMTAYLGAGSISKALDCGADVVITGRCTDSALILGPLIHQFKWKPNDYDLLASGRHNIGFPIVEVRTNGEFILTKPPNTGGLVTPATVGEQLVYEIGDPANYILPDVVCDFSNVQIKQVEENVVHISGGRGKPPTDQYKVCATYVDGYRLTAVCVVGGPKAAEKARKSAQAILKRTRGMFKQLKLEDYRKVHLQVIGAEDTYGQHAAVGDGPREAVLWLAAHHSDKNALNVLAREIAPAGTGMAPGLTAIVGGRPKVSPVLKLFSFLYPKKQCQIHMHGETTDYNPSPIPSQPYSDTVGSDDHHQSDAATLPVGKYSYRLGELAYLRSGDKGNICNIGVLARDPSYLPYLKAALTAEAVDQYMTHVFEDHSGPVSSRVQRYDLPGVNGLNFVLYNSLGGGGVASLRSDPQGKAFAQMLLDFTVADIPKLVK</sequence>
<dbReference type="PANTHER" id="PTHR47708:SF2">
    <property type="entry name" value="SI:CH73-132F6.5"/>
    <property type="match status" value="1"/>
</dbReference>
<dbReference type="Proteomes" id="UP001208570">
    <property type="component" value="Unassembled WGS sequence"/>
</dbReference>
<comment type="caution">
    <text evidence="4">The sequence shown here is derived from an EMBL/GenBank/DDBJ whole genome shotgun (WGS) entry which is preliminary data.</text>
</comment>
<dbReference type="EMBL" id="JAODUP010000247">
    <property type="protein sequence ID" value="KAK2155168.1"/>
    <property type="molecule type" value="Genomic_DNA"/>
</dbReference>
<dbReference type="Pfam" id="PF23544">
    <property type="entry name" value="AtuA_ferredoxin"/>
    <property type="match status" value="1"/>
</dbReference>
<evidence type="ECO:0000313" key="5">
    <source>
        <dbReference type="Proteomes" id="UP001208570"/>
    </source>
</evidence>